<comment type="caution">
    <text evidence="1">The sequence shown here is derived from an EMBL/GenBank/DDBJ whole genome shotgun (WGS) entry which is preliminary data.</text>
</comment>
<evidence type="ECO:0000313" key="2">
    <source>
        <dbReference type="Proteomes" id="UP001060085"/>
    </source>
</evidence>
<reference evidence="2" key="1">
    <citation type="journal article" date="2023" name="Nat. Plants">
        <title>Single-cell RNA sequencing provides a high-resolution roadmap for understanding the multicellular compartmentation of specialized metabolism.</title>
        <authorList>
            <person name="Sun S."/>
            <person name="Shen X."/>
            <person name="Li Y."/>
            <person name="Li Y."/>
            <person name="Wang S."/>
            <person name="Li R."/>
            <person name="Zhang H."/>
            <person name="Shen G."/>
            <person name="Guo B."/>
            <person name="Wei J."/>
            <person name="Xu J."/>
            <person name="St-Pierre B."/>
            <person name="Chen S."/>
            <person name="Sun C."/>
        </authorList>
    </citation>
    <scope>NUCLEOTIDE SEQUENCE [LARGE SCALE GENOMIC DNA]</scope>
</reference>
<proteinExistence type="predicted"/>
<evidence type="ECO:0000313" key="1">
    <source>
        <dbReference type="EMBL" id="KAI5678170.1"/>
    </source>
</evidence>
<dbReference type="EMBL" id="CM044702">
    <property type="protein sequence ID" value="KAI5678170.1"/>
    <property type="molecule type" value="Genomic_DNA"/>
</dbReference>
<organism evidence="1 2">
    <name type="scientific">Catharanthus roseus</name>
    <name type="common">Madagascar periwinkle</name>
    <name type="synonym">Vinca rosea</name>
    <dbReference type="NCBI Taxonomy" id="4058"/>
    <lineage>
        <taxon>Eukaryota</taxon>
        <taxon>Viridiplantae</taxon>
        <taxon>Streptophyta</taxon>
        <taxon>Embryophyta</taxon>
        <taxon>Tracheophyta</taxon>
        <taxon>Spermatophyta</taxon>
        <taxon>Magnoliopsida</taxon>
        <taxon>eudicotyledons</taxon>
        <taxon>Gunneridae</taxon>
        <taxon>Pentapetalae</taxon>
        <taxon>asterids</taxon>
        <taxon>lamiids</taxon>
        <taxon>Gentianales</taxon>
        <taxon>Apocynaceae</taxon>
        <taxon>Rauvolfioideae</taxon>
        <taxon>Vinceae</taxon>
        <taxon>Catharanthinae</taxon>
        <taxon>Catharanthus</taxon>
    </lineage>
</organism>
<keyword evidence="2" id="KW-1185">Reference proteome</keyword>
<gene>
    <name evidence="1" type="ORF">M9H77_09120</name>
</gene>
<name>A0ACC0BZR3_CATRO</name>
<dbReference type="Proteomes" id="UP001060085">
    <property type="component" value="Linkage Group LG02"/>
</dbReference>
<accession>A0ACC0BZR3</accession>
<sequence>MESIFFNLQPKLEMGWDSEVTTNVQILSVTGSILNIILYFPEKWQIENENLKALLNRARTRFEDANEFLSRLLWSKTERSWIAPPDLDYRISLIRKKLELTKLEVREIYEMFDDPWTSMAVLTDKDDFRYLVLNILPCIKSVVSFVPDSIVLDVVMKRLEFLRCSLAFTSIRGGSGLVFEKRIDVLSHVETAIYNIGCLLYLSISNINNKMEPEFEAQLKKIKPVQPETREMYIRALKAAMAESSQKDTLKIDEFASCVLDTLLEDMIELCEIKIEFVSSNFKDQILAFHQELEQLKCYTTDPIWNGLEQIVPLRNLICLHTNCLITETAYVVFSLYDEEMVKESSGAALSNLLTKFQDAKADIRRTYDKLVQKPPRTNFPRTNFQGFFSSFVQNLEEMVKPSETDTVVASVKHDIEVIKKELLCLRDDFGKVTQVNREHEELNQQWMHFNDVSYQFEYLIDLYVARGCPLINFKFGLFDVIQDIQMIRTGLKKVEPKRTNDEPSVQLQQDAAEIPSEVSSKSESLPDDMLLSSSNYKTDGTDEMLNSTTELVAFDEGEERILEQLTSEEKELQIISIVGMPGIGKTTLADSIYDHPFVRSCFHVRARVCVSKVYQRRGLFLDILQGVIGETENYTKKEDEELEEVLRQSLKGQRYLIFMDDIWDINPWLDIKASIPDDMKGSRIIFTSRFHHIASQAKRKSSSYQLDLLSKEKSWEMLCSKLFQKEESYPAELVDVGKEIAESCKGLPLTIDLIAGVLRIKERNRFCWRQVAKSIRTEIVDDPQHRCRKVLEQSYNDLPDHLKPCFLYFGGFPEDKVVPAKRLIWLWIAEGFIQPQKIDERIEDTAEAYLNQLIARSLVSISNRRSLGGVKASRIHDLLRDFACTKSEEELFLLQLKGQANLSPISMYDDDINDGYRMFFNSENWTEFDGSRSCSRVRSIRFYLNHIPLKHRSSLMFNFGKFRLLRVLDLQDIEEMHSDPSICLMVHLKFIALSAIQDWILSLLPEFQNLETILLVGRRFTIFSVDNIWNLSRLRHFRVGYCVLMLPKRNALIKSFQFANLLTLCTPCLLCDEEIETMMRRLRNLQRLSCTVFHSWDYKKKCNLFPKLYFLEELYSLKMVYVGKVLHPVGEFSFPPNLKRLTLSEFRLPWTEISTIAKLKQLEVLKLRIRAFEGEIWHMRDGDFPKLRILSLCKLDIVEWNTDEMEDELPPLEHLEVFDCKNLVELPFCLANIPTLKVIRLWQCSPSIEISAETIIQEQKANENEEIEIKRGPPTKTGWKDRMEFLTLFG</sequence>
<protein>
    <submittedName>
        <fullName evidence="1">Uncharacterized protein</fullName>
    </submittedName>
</protein>